<name>A0A0M8NTN0_9EURO</name>
<evidence type="ECO:0000313" key="2">
    <source>
        <dbReference type="Proteomes" id="UP000037696"/>
    </source>
</evidence>
<protein>
    <submittedName>
        <fullName evidence="1">Uncharacterized protein</fullName>
    </submittedName>
</protein>
<proteinExistence type="predicted"/>
<dbReference type="AlphaFoldDB" id="A0A0M8NTN0"/>
<organism evidence="1 2">
    <name type="scientific">Penicillium nordicum</name>
    <dbReference type="NCBI Taxonomy" id="229535"/>
    <lineage>
        <taxon>Eukaryota</taxon>
        <taxon>Fungi</taxon>
        <taxon>Dikarya</taxon>
        <taxon>Ascomycota</taxon>
        <taxon>Pezizomycotina</taxon>
        <taxon>Eurotiomycetes</taxon>
        <taxon>Eurotiomycetidae</taxon>
        <taxon>Eurotiales</taxon>
        <taxon>Aspergillaceae</taxon>
        <taxon>Penicillium</taxon>
    </lineage>
</organism>
<comment type="caution">
    <text evidence="1">The sequence shown here is derived from an EMBL/GenBank/DDBJ whole genome shotgun (WGS) entry which is preliminary data.</text>
</comment>
<accession>A0A0M8NTN0</accession>
<keyword evidence="2" id="KW-1185">Reference proteome</keyword>
<evidence type="ECO:0000313" key="1">
    <source>
        <dbReference type="EMBL" id="KOS37047.1"/>
    </source>
</evidence>
<gene>
    <name evidence="1" type="ORF">ACN38_g12175</name>
</gene>
<reference evidence="1 2" key="1">
    <citation type="submission" date="2015-08" db="EMBL/GenBank/DDBJ databases">
        <title>Genome sequencing of Penicillium nordicum.</title>
        <authorList>
            <person name="Nguyen H.D."/>
            <person name="Seifert K.A."/>
        </authorList>
    </citation>
    <scope>NUCLEOTIDE SEQUENCE [LARGE SCALE GENOMIC DNA]</scope>
    <source>
        <strain evidence="1 2">DAOMC 185683</strain>
    </source>
</reference>
<dbReference type="EMBL" id="LHQQ01000360">
    <property type="protein sequence ID" value="KOS37047.1"/>
    <property type="molecule type" value="Genomic_DNA"/>
</dbReference>
<sequence>MTTLLRDPLHPRGLRHDAIGLRPDASSCARSVVNPLRFKLPPDCPRMGWALPGTMESPGLYINFQVPRYDSSPDISMRIMRIMRII</sequence>
<dbReference type="Proteomes" id="UP000037696">
    <property type="component" value="Unassembled WGS sequence"/>
</dbReference>